<evidence type="ECO:0000313" key="3">
    <source>
        <dbReference type="Proteomes" id="UP000094828"/>
    </source>
</evidence>
<gene>
    <name evidence="2" type="ORF">A6X21_13070</name>
</gene>
<sequence length="78" mass="8717">MRTPLQYNVSHTLRWHNPPSHKDQTSVEGRGSCLRGWGQMYSPAPSPSAQPAQMHPHMFSSAESMFAINSIQHTSNVV</sequence>
<dbReference type="AlphaFoldDB" id="A0A1C3E5Y2"/>
<proteinExistence type="predicted"/>
<evidence type="ECO:0000256" key="1">
    <source>
        <dbReference type="SAM" id="MobiDB-lite"/>
    </source>
</evidence>
<dbReference type="Proteomes" id="UP000094828">
    <property type="component" value="Unassembled WGS sequence"/>
</dbReference>
<comment type="caution">
    <text evidence="2">The sequence shown here is derived from an EMBL/GenBank/DDBJ whole genome shotgun (WGS) entry which is preliminary data.</text>
</comment>
<name>A0A1C3E5Y2_9PLAN</name>
<protein>
    <submittedName>
        <fullName evidence="2">Uncharacterized protein</fullName>
    </submittedName>
</protein>
<reference evidence="2 3" key="1">
    <citation type="submission" date="2016-05" db="EMBL/GenBank/DDBJ databases">
        <title>Genomic and physiological characterization of Planctopirus sp. isolated from fresh water lake.</title>
        <authorList>
            <person name="Subhash Y."/>
            <person name="Ramana C."/>
        </authorList>
    </citation>
    <scope>NUCLEOTIDE SEQUENCE [LARGE SCALE GENOMIC DNA]</scope>
    <source>
        <strain evidence="2 3">JC280</strain>
    </source>
</reference>
<feature type="region of interest" description="Disordered" evidence="1">
    <location>
        <begin position="9"/>
        <end position="54"/>
    </location>
</feature>
<dbReference type="EMBL" id="LYDR01000152">
    <property type="protein sequence ID" value="ODA28613.1"/>
    <property type="molecule type" value="Genomic_DNA"/>
</dbReference>
<accession>A0A1C3E5Y2</accession>
<keyword evidence="3" id="KW-1185">Reference proteome</keyword>
<evidence type="ECO:0000313" key="2">
    <source>
        <dbReference type="EMBL" id="ODA28613.1"/>
    </source>
</evidence>
<organism evidence="2 3">
    <name type="scientific">Planctopirus hydrillae</name>
    <dbReference type="NCBI Taxonomy" id="1841610"/>
    <lineage>
        <taxon>Bacteria</taxon>
        <taxon>Pseudomonadati</taxon>
        <taxon>Planctomycetota</taxon>
        <taxon>Planctomycetia</taxon>
        <taxon>Planctomycetales</taxon>
        <taxon>Planctomycetaceae</taxon>
        <taxon>Planctopirus</taxon>
    </lineage>
</organism>